<dbReference type="GO" id="GO:0071949">
    <property type="term" value="F:FAD binding"/>
    <property type="evidence" value="ECO:0007669"/>
    <property type="project" value="InterPro"/>
</dbReference>
<dbReference type="FunFam" id="3.30.70.2190:FF:000001">
    <property type="entry name" value="D-2-hydroxyglutarate dehydrogenase mitochondrial"/>
    <property type="match status" value="1"/>
</dbReference>
<evidence type="ECO:0000313" key="9">
    <source>
        <dbReference type="EMBL" id="EPX71652.1"/>
    </source>
</evidence>
<accession>S9PUK5</accession>
<evidence type="ECO:0000256" key="6">
    <source>
        <dbReference type="ARBA" id="ARBA00051436"/>
    </source>
</evidence>
<dbReference type="InterPro" id="IPR051264">
    <property type="entry name" value="FAD-oxidored/transferase_4"/>
</dbReference>
<dbReference type="AlphaFoldDB" id="S9PUK5"/>
<evidence type="ECO:0000256" key="7">
    <source>
        <dbReference type="SAM" id="MobiDB-lite"/>
    </source>
</evidence>
<dbReference type="HOGENOM" id="CLU_017779_4_1_1"/>
<feature type="compositionally biased region" description="Basic and acidic residues" evidence="7">
    <location>
        <begin position="1"/>
        <end position="10"/>
    </location>
</feature>
<dbReference type="GO" id="GO:0005739">
    <property type="term" value="C:mitochondrion"/>
    <property type="evidence" value="ECO:0007669"/>
    <property type="project" value="TreeGrafter"/>
</dbReference>
<dbReference type="SUPFAM" id="SSF55103">
    <property type="entry name" value="FAD-linked oxidases, C-terminal domain"/>
    <property type="match status" value="1"/>
</dbReference>
<dbReference type="Gene3D" id="1.10.45.10">
    <property type="entry name" value="Vanillyl-alcohol Oxidase, Chain A, domain 4"/>
    <property type="match status" value="1"/>
</dbReference>
<dbReference type="eggNOG" id="KOG1232">
    <property type="taxonomic scope" value="Eukaryota"/>
</dbReference>
<proteinExistence type="inferred from homology"/>
<keyword evidence="10" id="KW-1185">Reference proteome</keyword>
<dbReference type="Gene3D" id="3.30.43.10">
    <property type="entry name" value="Uridine Diphospho-n-acetylenolpyruvylglucosamine Reductase, domain 2"/>
    <property type="match status" value="1"/>
</dbReference>
<gene>
    <name evidence="9" type="ORF">SOCG_01867</name>
</gene>
<dbReference type="InterPro" id="IPR016166">
    <property type="entry name" value="FAD-bd_PCMH"/>
</dbReference>
<dbReference type="FunFam" id="3.30.43.10:FF:000002">
    <property type="entry name" value="D-2-hydroxyglutarate dehydrogenase, mitochondrial"/>
    <property type="match status" value="1"/>
</dbReference>
<reference evidence="9 10" key="1">
    <citation type="journal article" date="2011" name="Science">
        <title>Comparative functional genomics of the fission yeasts.</title>
        <authorList>
            <person name="Rhind N."/>
            <person name="Chen Z."/>
            <person name="Yassour M."/>
            <person name="Thompson D.A."/>
            <person name="Haas B.J."/>
            <person name="Habib N."/>
            <person name="Wapinski I."/>
            <person name="Roy S."/>
            <person name="Lin M.F."/>
            <person name="Heiman D.I."/>
            <person name="Young S.K."/>
            <person name="Furuya K."/>
            <person name="Guo Y."/>
            <person name="Pidoux A."/>
            <person name="Chen H.M."/>
            <person name="Robbertse B."/>
            <person name="Goldberg J.M."/>
            <person name="Aoki K."/>
            <person name="Bayne E.H."/>
            <person name="Berlin A.M."/>
            <person name="Desjardins C.A."/>
            <person name="Dobbs E."/>
            <person name="Dukaj L."/>
            <person name="Fan L."/>
            <person name="FitzGerald M.G."/>
            <person name="French C."/>
            <person name="Gujja S."/>
            <person name="Hansen K."/>
            <person name="Keifenheim D."/>
            <person name="Levin J.Z."/>
            <person name="Mosher R.A."/>
            <person name="Mueller C.A."/>
            <person name="Pfiffner J."/>
            <person name="Priest M."/>
            <person name="Russ C."/>
            <person name="Smialowska A."/>
            <person name="Swoboda P."/>
            <person name="Sykes S.M."/>
            <person name="Vaughn M."/>
            <person name="Vengrova S."/>
            <person name="Yoder R."/>
            <person name="Zeng Q."/>
            <person name="Allshire R."/>
            <person name="Baulcombe D."/>
            <person name="Birren B.W."/>
            <person name="Brown W."/>
            <person name="Ekwall K."/>
            <person name="Kellis M."/>
            <person name="Leatherwood J."/>
            <person name="Levin H."/>
            <person name="Margalit H."/>
            <person name="Martienssen R."/>
            <person name="Nieduszynski C.A."/>
            <person name="Spatafora J.W."/>
            <person name="Friedman N."/>
            <person name="Dalgaard J.Z."/>
            <person name="Baumann P."/>
            <person name="Niki H."/>
            <person name="Regev A."/>
            <person name="Nusbaum C."/>
        </authorList>
    </citation>
    <scope>NUCLEOTIDE SEQUENCE [LARGE SCALE GENOMIC DNA]</scope>
    <source>
        <strain evidence="10">yFS286</strain>
    </source>
</reference>
<dbReference type="SUPFAM" id="SSF56176">
    <property type="entry name" value="FAD-binding/transporter-associated domain-like"/>
    <property type="match status" value="1"/>
</dbReference>
<dbReference type="InterPro" id="IPR006094">
    <property type="entry name" value="Oxid_FAD_bind_N"/>
</dbReference>
<organism evidence="9 10">
    <name type="scientific">Schizosaccharomyces octosporus (strain yFS286)</name>
    <name type="common">Fission yeast</name>
    <name type="synonym">Octosporomyces octosporus</name>
    <dbReference type="NCBI Taxonomy" id="483514"/>
    <lineage>
        <taxon>Eukaryota</taxon>
        <taxon>Fungi</taxon>
        <taxon>Dikarya</taxon>
        <taxon>Ascomycota</taxon>
        <taxon>Taphrinomycotina</taxon>
        <taxon>Schizosaccharomycetes</taxon>
        <taxon>Schizosaccharomycetales</taxon>
        <taxon>Schizosaccharomycetaceae</taxon>
        <taxon>Schizosaccharomyces</taxon>
    </lineage>
</organism>
<dbReference type="Pfam" id="PF01565">
    <property type="entry name" value="FAD_binding_4"/>
    <property type="match status" value="1"/>
</dbReference>
<sequence>MGSENCECKHKGSCNNENGKCSCQTQKDNSGSKPEGVKCANCKARDSRSSEKPSFTSESYPSLKRDPRYATLSQKDIDFFKGALAKDGGSIVTDIDESSDPSELDAFNIDWTHKYRGKSRLVIKPKTTEQVSQILKYCNSRRLAVVPQGGNTGFVGGSIPVFDEIIINLGLMNHIHGFDELTGILNLDAGVILEDADNYLVSKDHIFPLDIGARKSCQVGGCASTSAGGLRLMRYGNLHGNIIGMEAVLPDGTILNNLVKVREGYLGIITRLSVVCPQKPRSTNAAFLGLPSYNNVLKAFSTAKFHLSEILSAFELMDNTSQIFMDSHSSIPRPIKDEYPFYVFIETQGSSSNHDHEKLCRVVEELKEQKLIGEGAIAKDDKQIDEFVLRRVKTAGCLQDVGSGIYKYDVSLPLDILFDLVYATKERLKDLNLIGDAPGQPVIDVVGFGHVGDGNLHMNVLSRKLEKKVEDALEPWVFAWVASHEGSISSEHGLGFLKKPYVGYSKTPEMISLMKTIKHVIDPNGIMLPYKYVG</sequence>
<evidence type="ECO:0000256" key="4">
    <source>
        <dbReference type="ARBA" id="ARBA00022827"/>
    </source>
</evidence>
<dbReference type="PANTHER" id="PTHR43716:SF1">
    <property type="entry name" value="D-2-HYDROXYGLUTARATE DEHYDROGENASE, MITOCHONDRIAL"/>
    <property type="match status" value="1"/>
</dbReference>
<dbReference type="Proteomes" id="UP000016088">
    <property type="component" value="Unassembled WGS sequence"/>
</dbReference>
<dbReference type="InterPro" id="IPR004113">
    <property type="entry name" value="FAD-bd_oxidored_4_C"/>
</dbReference>
<dbReference type="InterPro" id="IPR016164">
    <property type="entry name" value="FAD-linked_Oxase-like_C"/>
</dbReference>
<keyword evidence="5" id="KW-0560">Oxidoreductase</keyword>
<comment type="catalytic activity">
    <reaction evidence="6">
        <text>(R)-lactate + 2 Fe(III)-[cytochrome c] = 2 Fe(II)-[cytochrome c] + pyruvate + 2 H(+)</text>
        <dbReference type="Rhea" id="RHEA:13521"/>
        <dbReference type="Rhea" id="RHEA-COMP:10350"/>
        <dbReference type="Rhea" id="RHEA-COMP:14399"/>
        <dbReference type="ChEBI" id="CHEBI:15361"/>
        <dbReference type="ChEBI" id="CHEBI:15378"/>
        <dbReference type="ChEBI" id="CHEBI:16004"/>
        <dbReference type="ChEBI" id="CHEBI:29033"/>
        <dbReference type="ChEBI" id="CHEBI:29034"/>
        <dbReference type="EC" id="1.1.2.4"/>
    </reaction>
</comment>
<evidence type="ECO:0000313" key="10">
    <source>
        <dbReference type="Proteomes" id="UP000016088"/>
    </source>
</evidence>
<dbReference type="InterPro" id="IPR016167">
    <property type="entry name" value="FAD-bd_PCMH_sub1"/>
</dbReference>
<keyword evidence="4" id="KW-0274">FAD</keyword>
<evidence type="ECO:0000259" key="8">
    <source>
        <dbReference type="PROSITE" id="PS51387"/>
    </source>
</evidence>
<evidence type="ECO:0000256" key="3">
    <source>
        <dbReference type="ARBA" id="ARBA00022630"/>
    </source>
</evidence>
<dbReference type="Gene3D" id="3.30.70.2740">
    <property type="match status" value="1"/>
</dbReference>
<dbReference type="FunFam" id="1.10.45.10:FF:000001">
    <property type="entry name" value="D-lactate dehydrogenase mitochondrial"/>
    <property type="match status" value="1"/>
</dbReference>
<dbReference type="PROSITE" id="PS51387">
    <property type="entry name" value="FAD_PCMH"/>
    <property type="match status" value="1"/>
</dbReference>
<keyword evidence="3" id="KW-0285">Flavoprotein</keyword>
<feature type="compositionally biased region" description="Polar residues" evidence="7">
    <location>
        <begin position="13"/>
        <end position="32"/>
    </location>
</feature>
<dbReference type="InterPro" id="IPR036318">
    <property type="entry name" value="FAD-bd_PCMH-like_sf"/>
</dbReference>
<comment type="similarity">
    <text evidence="2">Belongs to the FAD-binding oxidoreductase/transferase type 4 family.</text>
</comment>
<comment type="cofactor">
    <cofactor evidence="1">
        <name>FAD</name>
        <dbReference type="ChEBI" id="CHEBI:57692"/>
    </cofactor>
</comment>
<dbReference type="EMBL" id="KE503208">
    <property type="protein sequence ID" value="EPX71652.1"/>
    <property type="molecule type" value="Genomic_DNA"/>
</dbReference>
<dbReference type="InterPro" id="IPR016169">
    <property type="entry name" value="FAD-bd_PCMH_sub2"/>
</dbReference>
<dbReference type="VEuPathDB" id="FungiDB:SOCG_01867"/>
<evidence type="ECO:0000256" key="2">
    <source>
        <dbReference type="ARBA" id="ARBA00008000"/>
    </source>
</evidence>
<feature type="domain" description="FAD-binding PCMH-type" evidence="8">
    <location>
        <begin position="115"/>
        <end position="285"/>
    </location>
</feature>
<protein>
    <submittedName>
        <fullName evidence="9">D-lactate dehydrogenase</fullName>
    </submittedName>
</protein>
<evidence type="ECO:0000256" key="5">
    <source>
        <dbReference type="ARBA" id="ARBA00023002"/>
    </source>
</evidence>
<dbReference type="GO" id="GO:0004458">
    <property type="term" value="F:D-lactate dehydrogenase (cytochrome) activity"/>
    <property type="evidence" value="ECO:0007669"/>
    <property type="project" value="UniProtKB-EC"/>
</dbReference>
<dbReference type="Pfam" id="PF02913">
    <property type="entry name" value="FAD-oxidase_C"/>
    <property type="match status" value="1"/>
</dbReference>
<dbReference type="Gene3D" id="3.30.70.2190">
    <property type="match status" value="1"/>
</dbReference>
<dbReference type="Gene3D" id="3.30.465.10">
    <property type="match status" value="1"/>
</dbReference>
<dbReference type="GeneID" id="25030847"/>
<evidence type="ECO:0000256" key="1">
    <source>
        <dbReference type="ARBA" id="ARBA00001974"/>
    </source>
</evidence>
<dbReference type="PANTHER" id="PTHR43716">
    <property type="entry name" value="D-2-HYDROXYGLUTARATE DEHYDROGENASE, MITOCHONDRIAL"/>
    <property type="match status" value="1"/>
</dbReference>
<dbReference type="OMA" id="FDRTVVC"/>
<name>S9PUK5_SCHOY</name>
<feature type="region of interest" description="Disordered" evidence="7">
    <location>
        <begin position="1"/>
        <end position="63"/>
    </location>
</feature>
<dbReference type="RefSeq" id="XP_013020274.1">
    <property type="nucleotide sequence ID" value="XM_013164820.1"/>
</dbReference>
<dbReference type="InterPro" id="IPR016171">
    <property type="entry name" value="Vanillyl_alc_oxidase_C-sub2"/>
</dbReference>
<dbReference type="OrthoDB" id="5332616at2759"/>